<feature type="region of interest" description="Disordered" evidence="1">
    <location>
        <begin position="96"/>
        <end position="132"/>
    </location>
</feature>
<dbReference type="Gene3D" id="3.30.70.660">
    <property type="entry name" value="Pseudouridine synthase I, catalytic domain, C-terminal subdomain"/>
    <property type="match status" value="1"/>
</dbReference>
<dbReference type="PANTHER" id="PTHR11142:SF4">
    <property type="entry name" value="PSEUDOURIDYLATE SYNTHASE 1 HOMOLOG"/>
    <property type="match status" value="1"/>
</dbReference>
<sequence>ANADDPKKVSLMRCARIGQGRARRRQRAHPQKLIDGDDHVVKEEINENHPAPDSRVQGHSKERTKASCYQSCDSRVVRVSAAELFAAPPHPDSYLGKKIAGARETSAPEVSRRRPRIGREANKALRAMPQDNTGFAQRELGDRLALHATSSSPMSPRSAATTSPRLTSSVCNPPRRLPRHTHNFHNYTVQSRSRTRPPSASSSPFRQPDPIIIGETEWLSLKVHGQSFMMHQIRKMVGLATLVTRF</sequence>
<feature type="compositionally biased region" description="Basic and acidic residues" evidence="1">
    <location>
        <begin position="32"/>
        <end position="52"/>
    </location>
</feature>
<feature type="compositionally biased region" description="Polar residues" evidence="1">
    <location>
        <begin position="148"/>
        <end position="171"/>
    </location>
</feature>
<feature type="region of interest" description="Disordered" evidence="1">
    <location>
        <begin position="18"/>
        <end position="67"/>
    </location>
</feature>
<dbReference type="GO" id="GO:0003723">
    <property type="term" value="F:RNA binding"/>
    <property type="evidence" value="ECO:0007669"/>
    <property type="project" value="InterPro"/>
</dbReference>
<dbReference type="OrthoDB" id="10256309at2759"/>
<dbReference type="GO" id="GO:0009982">
    <property type="term" value="F:pseudouridine synthase activity"/>
    <property type="evidence" value="ECO:0007669"/>
    <property type="project" value="InterPro"/>
</dbReference>
<dbReference type="GO" id="GO:0005634">
    <property type="term" value="C:nucleus"/>
    <property type="evidence" value="ECO:0007669"/>
    <property type="project" value="TreeGrafter"/>
</dbReference>
<protein>
    <recommendedName>
        <fullName evidence="4">tRNA pseudouridine synthase</fullName>
    </recommendedName>
</protein>
<organism evidence="2 3">
    <name type="scientific">Parascedosporium putredinis</name>
    <dbReference type="NCBI Taxonomy" id="1442378"/>
    <lineage>
        <taxon>Eukaryota</taxon>
        <taxon>Fungi</taxon>
        <taxon>Dikarya</taxon>
        <taxon>Ascomycota</taxon>
        <taxon>Pezizomycotina</taxon>
        <taxon>Sordariomycetes</taxon>
        <taxon>Hypocreomycetidae</taxon>
        <taxon>Microascales</taxon>
        <taxon>Microascaceae</taxon>
        <taxon>Parascedosporium</taxon>
    </lineage>
</organism>
<evidence type="ECO:0000256" key="1">
    <source>
        <dbReference type="SAM" id="MobiDB-lite"/>
    </source>
</evidence>
<evidence type="ECO:0000313" key="3">
    <source>
        <dbReference type="Proteomes" id="UP000838763"/>
    </source>
</evidence>
<keyword evidence="3" id="KW-1185">Reference proteome</keyword>
<proteinExistence type="predicted"/>
<accession>A0A9P1H8X8</accession>
<dbReference type="PANTHER" id="PTHR11142">
    <property type="entry name" value="PSEUDOURIDYLATE SYNTHASE"/>
    <property type="match status" value="1"/>
</dbReference>
<feature type="region of interest" description="Disordered" evidence="1">
    <location>
        <begin position="148"/>
        <end position="209"/>
    </location>
</feature>
<name>A0A9P1H8X8_9PEZI</name>
<feature type="non-terminal residue" evidence="2">
    <location>
        <position position="246"/>
    </location>
</feature>
<gene>
    <name evidence="2" type="ORF">PPNO1_LOCUS7284</name>
</gene>
<feature type="compositionally biased region" description="Low complexity" evidence="1">
    <location>
        <begin position="196"/>
        <end position="208"/>
    </location>
</feature>
<dbReference type="SUPFAM" id="SSF55120">
    <property type="entry name" value="Pseudouridine synthase"/>
    <property type="match status" value="1"/>
</dbReference>
<dbReference type="EMBL" id="CALLCH030000016">
    <property type="protein sequence ID" value="CAI4217681.1"/>
    <property type="molecule type" value="Genomic_DNA"/>
</dbReference>
<dbReference type="InterPro" id="IPR001406">
    <property type="entry name" value="PsdUridine_synth_TruA"/>
</dbReference>
<dbReference type="GO" id="GO:1990481">
    <property type="term" value="P:mRNA pseudouridine synthesis"/>
    <property type="evidence" value="ECO:0007669"/>
    <property type="project" value="TreeGrafter"/>
</dbReference>
<reference evidence="2" key="1">
    <citation type="submission" date="2022-11" db="EMBL/GenBank/DDBJ databases">
        <authorList>
            <person name="Scott C."/>
            <person name="Bruce N."/>
        </authorList>
    </citation>
    <scope>NUCLEOTIDE SEQUENCE</scope>
</reference>
<dbReference type="InterPro" id="IPR020095">
    <property type="entry name" value="PsdUridine_synth_TruA_C"/>
</dbReference>
<dbReference type="GO" id="GO:0031119">
    <property type="term" value="P:tRNA pseudouridine synthesis"/>
    <property type="evidence" value="ECO:0007669"/>
    <property type="project" value="TreeGrafter"/>
</dbReference>
<feature type="compositionally biased region" description="Basic residues" evidence="1">
    <location>
        <begin position="21"/>
        <end position="30"/>
    </location>
</feature>
<dbReference type="Proteomes" id="UP000838763">
    <property type="component" value="Unassembled WGS sequence"/>
</dbReference>
<dbReference type="InterPro" id="IPR020103">
    <property type="entry name" value="PsdUridine_synth_cat_dom_sf"/>
</dbReference>
<evidence type="ECO:0000313" key="2">
    <source>
        <dbReference type="EMBL" id="CAI4217681.1"/>
    </source>
</evidence>
<dbReference type="AlphaFoldDB" id="A0A9P1H8X8"/>
<evidence type="ECO:0008006" key="4">
    <source>
        <dbReference type="Google" id="ProtNLM"/>
    </source>
</evidence>
<comment type="caution">
    <text evidence="2">The sequence shown here is derived from an EMBL/GenBank/DDBJ whole genome shotgun (WGS) entry which is preliminary data.</text>
</comment>